<dbReference type="Proteomes" id="UP000177006">
    <property type="component" value="Unassembled WGS sequence"/>
</dbReference>
<feature type="domain" description="Homing endonuclease LAGLIDADG" evidence="1">
    <location>
        <begin position="46"/>
        <end position="144"/>
    </location>
</feature>
<evidence type="ECO:0000259" key="1">
    <source>
        <dbReference type="Pfam" id="PF00961"/>
    </source>
</evidence>
<accession>A0A1F5E692</accession>
<dbReference type="InterPro" id="IPR051289">
    <property type="entry name" value="LAGLIDADG_Endonuclease"/>
</dbReference>
<dbReference type="InterPro" id="IPR027434">
    <property type="entry name" value="Homing_endonucl"/>
</dbReference>
<dbReference type="InterPro" id="IPR004860">
    <property type="entry name" value="LAGLIDADG_dom"/>
</dbReference>
<comment type="caution">
    <text evidence="2">The sequence shown here is derived from an EMBL/GenBank/DDBJ whole genome shotgun (WGS) entry which is preliminary data.</text>
</comment>
<dbReference type="AlphaFoldDB" id="A0A1F5E692"/>
<sequence length="196" mass="23242">MLENLDRLFVLLFNKNRVKIKQIETISRKDQTVFKEKVPDSIGWYLAGFVDGEGSFNISLRRKPDYKVGWQPVLSFNVSQKELTILLLMKNYFDCGIIKRRKDGLYSYDVTNPKAIKEIILPFFEKYHFLSEGKKRNYELFKKIAQLMFKKKHLEQKGFRKLVKIREKLNIGKGRKRKYTLNTVLESSETIRQVPV</sequence>
<dbReference type="STRING" id="1797457.A2160_04130"/>
<dbReference type="GO" id="GO:0004519">
    <property type="term" value="F:endonuclease activity"/>
    <property type="evidence" value="ECO:0007669"/>
    <property type="project" value="InterPro"/>
</dbReference>
<dbReference type="Pfam" id="PF00961">
    <property type="entry name" value="LAGLIDADG_1"/>
    <property type="match status" value="1"/>
</dbReference>
<protein>
    <recommendedName>
        <fullName evidence="1">Homing endonuclease LAGLIDADG domain-containing protein</fullName>
    </recommendedName>
</protein>
<dbReference type="PANTHER" id="PTHR36181">
    <property type="entry name" value="INTRON-ENCODED ENDONUCLEASE AI3-RELATED"/>
    <property type="match status" value="1"/>
</dbReference>
<proteinExistence type="predicted"/>
<evidence type="ECO:0000313" key="3">
    <source>
        <dbReference type="Proteomes" id="UP000177006"/>
    </source>
</evidence>
<gene>
    <name evidence="2" type="ORF">A2160_04130</name>
</gene>
<organism evidence="2 3">
    <name type="scientific">Candidatus Beckwithbacteria bacterium RBG_13_42_9</name>
    <dbReference type="NCBI Taxonomy" id="1797457"/>
    <lineage>
        <taxon>Bacteria</taxon>
        <taxon>Candidatus Beckwithiibacteriota</taxon>
    </lineage>
</organism>
<dbReference type="SUPFAM" id="SSF55608">
    <property type="entry name" value="Homing endonucleases"/>
    <property type="match status" value="1"/>
</dbReference>
<dbReference type="PANTHER" id="PTHR36181:SF2">
    <property type="entry name" value="INTRON-ENCODED ENDONUCLEASE AI3-RELATED"/>
    <property type="match status" value="1"/>
</dbReference>
<name>A0A1F5E692_9BACT</name>
<evidence type="ECO:0000313" key="2">
    <source>
        <dbReference type="EMBL" id="OGD62929.1"/>
    </source>
</evidence>
<reference evidence="2 3" key="1">
    <citation type="journal article" date="2016" name="Nat. Commun.">
        <title>Thousands of microbial genomes shed light on interconnected biogeochemical processes in an aquifer system.</title>
        <authorList>
            <person name="Anantharaman K."/>
            <person name="Brown C.T."/>
            <person name="Hug L.A."/>
            <person name="Sharon I."/>
            <person name="Castelle C.J."/>
            <person name="Probst A.J."/>
            <person name="Thomas B.C."/>
            <person name="Singh A."/>
            <person name="Wilkins M.J."/>
            <person name="Karaoz U."/>
            <person name="Brodie E.L."/>
            <person name="Williams K.H."/>
            <person name="Hubbard S.S."/>
            <person name="Banfield J.F."/>
        </authorList>
    </citation>
    <scope>NUCLEOTIDE SEQUENCE [LARGE SCALE GENOMIC DNA]</scope>
</reference>
<dbReference type="Gene3D" id="3.10.28.10">
    <property type="entry name" value="Homing endonucleases"/>
    <property type="match status" value="1"/>
</dbReference>
<dbReference type="EMBL" id="MEZK01000014">
    <property type="protein sequence ID" value="OGD62929.1"/>
    <property type="molecule type" value="Genomic_DNA"/>
</dbReference>